<name>A0AAU9PIP4_9ASTR</name>
<dbReference type="PANTHER" id="PTHR31672:SF6">
    <property type="entry name" value="F-BOX DOMAIN-CONTAINING PROTEIN"/>
    <property type="match status" value="1"/>
</dbReference>
<dbReference type="InterPro" id="IPR050796">
    <property type="entry name" value="SCF_F-box_component"/>
</dbReference>
<gene>
    <name evidence="2" type="ORF">LVIROSA_LOCUS35402</name>
</gene>
<feature type="domain" description="F-box" evidence="1">
    <location>
        <begin position="7"/>
        <end position="47"/>
    </location>
</feature>
<comment type="caution">
    <text evidence="2">The sequence shown here is derived from an EMBL/GenBank/DDBJ whole genome shotgun (WGS) entry which is preliminary data.</text>
</comment>
<accession>A0AAU9PIP4</accession>
<dbReference type="Pfam" id="PF00646">
    <property type="entry name" value="F-box"/>
    <property type="match status" value="1"/>
</dbReference>
<evidence type="ECO:0000259" key="1">
    <source>
        <dbReference type="SMART" id="SM00256"/>
    </source>
</evidence>
<reference evidence="2 3" key="1">
    <citation type="submission" date="2022-01" db="EMBL/GenBank/DDBJ databases">
        <authorList>
            <person name="Xiong W."/>
            <person name="Schranz E."/>
        </authorList>
    </citation>
    <scope>NUCLEOTIDE SEQUENCE [LARGE SCALE GENOMIC DNA]</scope>
</reference>
<dbReference type="InterPro" id="IPR017451">
    <property type="entry name" value="F-box-assoc_interact_dom"/>
</dbReference>
<dbReference type="AlphaFoldDB" id="A0AAU9PIP4"/>
<keyword evidence="3" id="KW-1185">Reference proteome</keyword>
<organism evidence="2 3">
    <name type="scientific">Lactuca virosa</name>
    <dbReference type="NCBI Taxonomy" id="75947"/>
    <lineage>
        <taxon>Eukaryota</taxon>
        <taxon>Viridiplantae</taxon>
        <taxon>Streptophyta</taxon>
        <taxon>Embryophyta</taxon>
        <taxon>Tracheophyta</taxon>
        <taxon>Spermatophyta</taxon>
        <taxon>Magnoliopsida</taxon>
        <taxon>eudicotyledons</taxon>
        <taxon>Gunneridae</taxon>
        <taxon>Pentapetalae</taxon>
        <taxon>asterids</taxon>
        <taxon>campanulids</taxon>
        <taxon>Asterales</taxon>
        <taxon>Asteraceae</taxon>
        <taxon>Cichorioideae</taxon>
        <taxon>Cichorieae</taxon>
        <taxon>Lactucinae</taxon>
        <taxon>Lactuca</taxon>
    </lineage>
</organism>
<protein>
    <recommendedName>
        <fullName evidence="1">F-box domain-containing protein</fullName>
    </recommendedName>
</protein>
<dbReference type="Pfam" id="PF08268">
    <property type="entry name" value="FBA_3"/>
    <property type="match status" value="1"/>
</dbReference>
<dbReference type="NCBIfam" id="TIGR01640">
    <property type="entry name" value="F_box_assoc_1"/>
    <property type="match status" value="1"/>
</dbReference>
<dbReference type="Proteomes" id="UP001157418">
    <property type="component" value="Unassembled WGS sequence"/>
</dbReference>
<dbReference type="InterPro" id="IPR013187">
    <property type="entry name" value="F-box-assoc_dom_typ3"/>
</dbReference>
<evidence type="ECO:0000313" key="2">
    <source>
        <dbReference type="EMBL" id="CAH1449949.1"/>
    </source>
</evidence>
<dbReference type="InterPro" id="IPR001810">
    <property type="entry name" value="F-box_dom"/>
</dbReference>
<proteinExistence type="predicted"/>
<dbReference type="SMART" id="SM00256">
    <property type="entry name" value="FBOX"/>
    <property type="match status" value="1"/>
</dbReference>
<evidence type="ECO:0000313" key="3">
    <source>
        <dbReference type="Proteomes" id="UP001157418"/>
    </source>
</evidence>
<dbReference type="PANTHER" id="PTHR31672">
    <property type="entry name" value="BNACNNG10540D PROTEIN"/>
    <property type="match status" value="1"/>
</dbReference>
<dbReference type="SUPFAM" id="SSF81383">
    <property type="entry name" value="F-box domain"/>
    <property type="match status" value="1"/>
</dbReference>
<dbReference type="EMBL" id="CAKMRJ010005634">
    <property type="protein sequence ID" value="CAH1449949.1"/>
    <property type="molecule type" value="Genomic_DNA"/>
</dbReference>
<sequence length="328" mass="37766">MQMSDYLCEDLIVEIFTRLPPKSLIRFRSLSKSLYSCISSPGFIRIHTFRSPQKILFRHQNKEAESFYTLHGEEELSLYLCPKRGYIGITTTISFPSRNNFRTVGSCNGTFCLLFKKCVTLWNLSIRCKLIVPECPRRSESFLDGIGLGFDPISDDYKVVWISYVKDNSFVYAVKSGTWCEIASPKHQNQISRLRYDAFFFSGVLHWVLIVYQTGLPVKSNSCILTFDLSTHVFDMIPLPTSNRHWIMTGVTNIQSSLGLISYSDEFNESWIRVWRDDSWSGVFKLNTDQLFVIGVWQLQPQPTNNGDLLLNTYCQGLHVYNHKTGVP</sequence>
<dbReference type="InterPro" id="IPR036047">
    <property type="entry name" value="F-box-like_dom_sf"/>
</dbReference>